<comment type="caution">
    <text evidence="5">The sequence shown here is derived from an EMBL/GenBank/DDBJ whole genome shotgun (WGS) entry which is preliminary data.</text>
</comment>
<dbReference type="Gene3D" id="1.10.340.70">
    <property type="match status" value="1"/>
</dbReference>
<name>A0A388L8H1_CHABU</name>
<dbReference type="PROSITE" id="PS50158">
    <property type="entry name" value="ZF_CCHC"/>
    <property type="match status" value="1"/>
</dbReference>
<accession>A0A388L8H1</accession>
<dbReference type="Gene3D" id="3.30.70.270">
    <property type="match status" value="1"/>
</dbReference>
<dbReference type="PANTHER" id="PTHR37984:SF5">
    <property type="entry name" value="PROTEIN NYNRIN-LIKE"/>
    <property type="match status" value="1"/>
</dbReference>
<feature type="region of interest" description="Disordered" evidence="3">
    <location>
        <begin position="1060"/>
        <end position="1163"/>
    </location>
</feature>
<feature type="region of interest" description="Disordered" evidence="3">
    <location>
        <begin position="1539"/>
        <end position="1563"/>
    </location>
</feature>
<dbReference type="InterPro" id="IPR050951">
    <property type="entry name" value="Retrovirus_Pol_polyprotein"/>
</dbReference>
<sequence length="1563" mass="178434">MEVVIPQEEEMGTGMRQEGGRGFGRGRIDWRNAICWHCGQKGHAIKFCHVRRNDEDEGLISTNYNRDMYNKFGYYLDPKTPGGTRKEALRRVEAGAPPAPPAMFRMWQEKEVRCDIKVEEVGENEEVEQGRKAGTIREEPIIVESDDKIEEDCWNKPRHAKIGEDCWREARQTMERMEDLVAKVGRYQQKLTEMCEKVEEWRGKESLVYLYDMGPGSQGGSGSLPGITISGTAPRSGMAYRPPSRTGRVPHAVRTRAKGPVSPEEPAKDVHEPSGEKKMVDVPEGEDDEDNRLRKEEDEKAETLRWVQDLQRLNAVTVRDAGGLPNDDALSEAYAGRAIISLIDLYSGYDQFLVYPSDRPMTAMHIPRGLIHMNVAPQGWTNAVAKVQRHMVRAMQPISPYITQPYIDDLAVKGPKEKDEQEVMPGIRRFVWDHVQDLCKVLDLLKEYNLTVSGPKSRHCMSGATILRYVCDERGRRPDTKKINKILEWPTPFETITELERIPGNKNRANGLSRVDWDKNSQGVIEDTPPVDGFLDSEGDVRLHINSWSLAVGNYVTPGRPVWLAPPGHVRRPNLVLKPYVEEDSWGMPDVDWMMDLALASKYQLHEDLLTIEDGALQVDKHEKVIGGVYLLANALLQEEVVRNTVQDQEEGDNVVHEREDDDFEEGEIKEAFRAEEYGVYLELGMRLSCEMRERDACARVLKMRSNFLVRDDHLFMRSKGMTPRRVVCGVARQIDVMAALHDGTAGGHRSTDTTYLKIHELYYWDGMRQMIDDYCKSCVPCQERSSLRPREPLHPRPNQWSNFLRVAFFVDNITVRRSTSYAPATLWYGRHATFPIESFLKTWRRQDLETNLTFEELLDLRARQTGAIEDKIEGAASRVADNRTKDKFRWDKMARVRKEPLKVGDIVLLYDSSLEKQWSRKLDKRWLGPYRVTRCGEHGAYQIEELNGTTWKDWVSGSRLKKFVARDEDFERKMEGLHPSPVGRDGQPIRFDSNNLGEFLWAYDRYADELDISGEQRMGSFLLYVRRHIRSFVRSIVAPAMNWGHCKKLLWNYYTPGRQASGRGSLEKRRREPEAAERGTFEQGISSGTQREDRRKEHRSHKHERAGGSGGPGVPPKPAQREVDCPMPDIEPDVPRKPHVQEQKEEPTAQEKELDRKERAAREQEIRVQLRMKNLAELHERMQQGKEPEVVEDKSGKGTCTQEEDLPLFSEVWVSLDKLMDVAGRSGGHHQEMGVKLVSTDLLNLRGMMKEGFAAARASDQKVGERLTKVAQKVYGQRVEWEREIENLKKELGRQSKEVEAVKADMEKVWAENEVVRQVNQTLNKVNDVLRVYLRAQQVSFKAKEAEWERRIQDLETKYARQTPTAVVDWTEVQGFEVREQPAEEAFICQKEEKKADQQEGEEIPLIDKEMLEPRGELAVRSSEVGGFEWRMPTGLTLGQEPAMPEERPPAEVVGAEEDPPTTQGEVVGQQEGHESVGQTMVETEPRVDLKERQDSAVPQDMPLVAGLRDTLGSWATGSGPEGRVGEQVMQAEDRATCPTSPEVPQQEVTSKISTVPSSIPL</sequence>
<dbReference type="Proteomes" id="UP000265515">
    <property type="component" value="Unassembled WGS sequence"/>
</dbReference>
<feature type="compositionally biased region" description="Basic and acidic residues" evidence="3">
    <location>
        <begin position="1182"/>
        <end position="1197"/>
    </location>
</feature>
<dbReference type="Pfam" id="PF17921">
    <property type="entry name" value="Integrase_H2C2"/>
    <property type="match status" value="1"/>
</dbReference>
<dbReference type="SUPFAM" id="SSF56672">
    <property type="entry name" value="DNA/RNA polymerases"/>
    <property type="match status" value="1"/>
</dbReference>
<organism evidence="5 6">
    <name type="scientific">Chara braunii</name>
    <name type="common">Braun's stonewort</name>
    <dbReference type="NCBI Taxonomy" id="69332"/>
    <lineage>
        <taxon>Eukaryota</taxon>
        <taxon>Viridiplantae</taxon>
        <taxon>Streptophyta</taxon>
        <taxon>Charophyceae</taxon>
        <taxon>Charales</taxon>
        <taxon>Characeae</taxon>
        <taxon>Chara</taxon>
    </lineage>
</organism>
<gene>
    <name evidence="5" type="ORF">CBR_g27836</name>
</gene>
<dbReference type="GO" id="GO:0008270">
    <property type="term" value="F:zinc ion binding"/>
    <property type="evidence" value="ECO:0007669"/>
    <property type="project" value="UniProtKB-KW"/>
</dbReference>
<protein>
    <recommendedName>
        <fullName evidence="4">CCHC-type domain-containing protein</fullName>
    </recommendedName>
</protein>
<evidence type="ECO:0000256" key="1">
    <source>
        <dbReference type="PROSITE-ProRule" id="PRU00047"/>
    </source>
</evidence>
<evidence type="ECO:0000256" key="2">
    <source>
        <dbReference type="SAM" id="Coils"/>
    </source>
</evidence>
<feature type="region of interest" description="Disordered" evidence="3">
    <location>
        <begin position="1436"/>
        <end position="1504"/>
    </location>
</feature>
<keyword evidence="6" id="KW-1185">Reference proteome</keyword>
<dbReference type="CDD" id="cd01647">
    <property type="entry name" value="RT_LTR"/>
    <property type="match status" value="1"/>
</dbReference>
<evidence type="ECO:0000256" key="3">
    <source>
        <dbReference type="SAM" id="MobiDB-lite"/>
    </source>
</evidence>
<feature type="compositionally biased region" description="Basic and acidic residues" evidence="3">
    <location>
        <begin position="265"/>
        <end position="281"/>
    </location>
</feature>
<feature type="region of interest" description="Disordered" evidence="3">
    <location>
        <begin position="1182"/>
        <end position="1202"/>
    </location>
</feature>
<dbReference type="EMBL" id="BFEA01000299">
    <property type="protein sequence ID" value="GBG78610.1"/>
    <property type="molecule type" value="Genomic_DNA"/>
</dbReference>
<dbReference type="InterPro" id="IPR043502">
    <property type="entry name" value="DNA/RNA_pol_sf"/>
</dbReference>
<keyword evidence="1" id="KW-0863">Zinc-finger</keyword>
<evidence type="ECO:0000313" key="6">
    <source>
        <dbReference type="Proteomes" id="UP000265515"/>
    </source>
</evidence>
<dbReference type="InterPro" id="IPR041588">
    <property type="entry name" value="Integrase_H2C2"/>
</dbReference>
<reference evidence="5 6" key="1">
    <citation type="journal article" date="2018" name="Cell">
        <title>The Chara Genome: Secondary Complexity and Implications for Plant Terrestrialization.</title>
        <authorList>
            <person name="Nishiyama T."/>
            <person name="Sakayama H."/>
            <person name="Vries J.D."/>
            <person name="Buschmann H."/>
            <person name="Saint-Marcoux D."/>
            <person name="Ullrich K.K."/>
            <person name="Haas F.B."/>
            <person name="Vanderstraeten L."/>
            <person name="Becker D."/>
            <person name="Lang D."/>
            <person name="Vosolsobe S."/>
            <person name="Rombauts S."/>
            <person name="Wilhelmsson P.K.I."/>
            <person name="Janitza P."/>
            <person name="Kern R."/>
            <person name="Heyl A."/>
            <person name="Rumpler F."/>
            <person name="Villalobos L.I.A.C."/>
            <person name="Clay J.M."/>
            <person name="Skokan R."/>
            <person name="Toyoda A."/>
            <person name="Suzuki Y."/>
            <person name="Kagoshima H."/>
            <person name="Schijlen E."/>
            <person name="Tajeshwar N."/>
            <person name="Catarino B."/>
            <person name="Hetherington A.J."/>
            <person name="Saltykova A."/>
            <person name="Bonnot C."/>
            <person name="Breuninger H."/>
            <person name="Symeonidi A."/>
            <person name="Radhakrishnan G.V."/>
            <person name="Van Nieuwerburgh F."/>
            <person name="Deforce D."/>
            <person name="Chang C."/>
            <person name="Karol K.G."/>
            <person name="Hedrich R."/>
            <person name="Ulvskov P."/>
            <person name="Glockner G."/>
            <person name="Delwiche C.F."/>
            <person name="Petrasek J."/>
            <person name="Van de Peer Y."/>
            <person name="Friml J."/>
            <person name="Beilby M."/>
            <person name="Dolan L."/>
            <person name="Kohara Y."/>
            <person name="Sugano S."/>
            <person name="Fujiyama A."/>
            <person name="Delaux P.-M."/>
            <person name="Quint M."/>
            <person name="TheiBen G."/>
            <person name="Hagemann M."/>
            <person name="Harholt J."/>
            <person name="Dunand C."/>
            <person name="Zachgo S."/>
            <person name="Langdale J."/>
            <person name="Maumus F."/>
            <person name="Straeten D.V.D."/>
            <person name="Gould S.B."/>
            <person name="Rensing S.A."/>
        </authorList>
    </citation>
    <scope>NUCLEOTIDE SEQUENCE [LARGE SCALE GENOMIC DNA]</scope>
    <source>
        <strain evidence="5 6">S276</strain>
    </source>
</reference>
<dbReference type="PANTHER" id="PTHR37984">
    <property type="entry name" value="PROTEIN CBG26694"/>
    <property type="match status" value="1"/>
</dbReference>
<keyword evidence="1" id="KW-0479">Metal-binding</keyword>
<evidence type="ECO:0000259" key="4">
    <source>
        <dbReference type="PROSITE" id="PS50158"/>
    </source>
</evidence>
<dbReference type="Gramene" id="GBG78610">
    <property type="protein sequence ID" value="GBG78610"/>
    <property type="gene ID" value="CBR_g27836"/>
</dbReference>
<dbReference type="GO" id="GO:0003676">
    <property type="term" value="F:nucleic acid binding"/>
    <property type="evidence" value="ECO:0007669"/>
    <property type="project" value="InterPro"/>
</dbReference>
<dbReference type="InterPro" id="IPR001878">
    <property type="entry name" value="Znf_CCHC"/>
</dbReference>
<feature type="domain" description="CCHC-type" evidence="4">
    <location>
        <begin position="35"/>
        <end position="48"/>
    </location>
</feature>
<keyword evidence="2" id="KW-0175">Coiled coil</keyword>
<dbReference type="Gene3D" id="3.10.10.10">
    <property type="entry name" value="HIV Type 1 Reverse Transcriptase, subunit A, domain 1"/>
    <property type="match status" value="1"/>
</dbReference>
<evidence type="ECO:0000313" key="5">
    <source>
        <dbReference type="EMBL" id="GBG78610.1"/>
    </source>
</evidence>
<feature type="coiled-coil region" evidence="2">
    <location>
        <begin position="1272"/>
        <end position="1306"/>
    </location>
</feature>
<proteinExistence type="predicted"/>
<feature type="region of interest" description="Disordered" evidence="3">
    <location>
        <begin position="233"/>
        <end position="299"/>
    </location>
</feature>
<feature type="compositionally biased region" description="Basic and acidic residues" evidence="3">
    <location>
        <begin position="1485"/>
        <end position="1496"/>
    </location>
</feature>
<dbReference type="InterPro" id="IPR000477">
    <property type="entry name" value="RT_dom"/>
</dbReference>
<feature type="compositionally biased region" description="Basic and acidic residues" evidence="3">
    <location>
        <begin position="1066"/>
        <end position="1081"/>
    </location>
</feature>
<dbReference type="Pfam" id="PF00078">
    <property type="entry name" value="RVT_1"/>
    <property type="match status" value="1"/>
</dbReference>
<dbReference type="InterPro" id="IPR043128">
    <property type="entry name" value="Rev_trsase/Diguanyl_cyclase"/>
</dbReference>
<feature type="compositionally biased region" description="Basic and acidic residues" evidence="3">
    <location>
        <begin position="1134"/>
        <end position="1163"/>
    </location>
</feature>
<keyword evidence="1" id="KW-0862">Zinc</keyword>